<name>A0A0K0FG36_STRVS</name>
<accession>A0A0K0FG36</accession>
<reference evidence="1" key="1">
    <citation type="submission" date="2014-07" db="EMBL/GenBank/DDBJ databases">
        <authorList>
            <person name="Martin A.A"/>
            <person name="De Silva N."/>
        </authorList>
    </citation>
    <scope>NUCLEOTIDE SEQUENCE</scope>
</reference>
<organism evidence="1 2">
    <name type="scientific">Strongyloides venezuelensis</name>
    <name type="common">Threadworm</name>
    <dbReference type="NCBI Taxonomy" id="75913"/>
    <lineage>
        <taxon>Eukaryota</taxon>
        <taxon>Metazoa</taxon>
        <taxon>Ecdysozoa</taxon>
        <taxon>Nematoda</taxon>
        <taxon>Chromadorea</taxon>
        <taxon>Rhabditida</taxon>
        <taxon>Tylenchina</taxon>
        <taxon>Panagrolaimomorpha</taxon>
        <taxon>Strongyloidoidea</taxon>
        <taxon>Strongyloididae</taxon>
        <taxon>Strongyloides</taxon>
    </lineage>
</organism>
<sequence length="172" mass="19536">MDQKKSSSNFDMSISSNIDMDITITCASVNDVIINDISIDGVSNYNISETVISETEDIGYEEGDFSPPILTEEDKKRSEKVIIRRSFARIKEIGEFAVDVKYLRSYSFIKNSKSPKILIIHESALSPDIYSQEENMEIFSSMGHDCVVINLPYKNRSINELMNDHYKGFIIA</sequence>
<evidence type="ECO:0000313" key="2">
    <source>
        <dbReference type="WBParaSite" id="SVE_0783400.1"/>
    </source>
</evidence>
<dbReference type="WBParaSite" id="SVE_0783400.1">
    <property type="protein sequence ID" value="SVE_0783400.1"/>
    <property type="gene ID" value="SVE_0783400"/>
</dbReference>
<reference evidence="2" key="2">
    <citation type="submission" date="2015-08" db="UniProtKB">
        <authorList>
            <consortium name="WormBaseParasite"/>
        </authorList>
    </citation>
    <scope>IDENTIFICATION</scope>
</reference>
<proteinExistence type="predicted"/>
<dbReference type="AlphaFoldDB" id="A0A0K0FG36"/>
<keyword evidence="1" id="KW-1185">Reference proteome</keyword>
<evidence type="ECO:0000313" key="1">
    <source>
        <dbReference type="Proteomes" id="UP000035680"/>
    </source>
</evidence>
<dbReference type="STRING" id="75913.A0A0K0FG36"/>
<dbReference type="Proteomes" id="UP000035680">
    <property type="component" value="Unassembled WGS sequence"/>
</dbReference>
<protein>
    <submittedName>
        <fullName evidence="2">N-acetylmuramoyl-L-alanine amidase</fullName>
    </submittedName>
</protein>